<accession>A0A2A9M779</accession>
<keyword evidence="3" id="KW-0418">Kinase</keyword>
<dbReference type="SUPFAM" id="SSF56112">
    <property type="entry name" value="Protein kinase-like (PK-like)"/>
    <property type="match status" value="1"/>
</dbReference>
<dbReference type="STRING" id="94643.A0A2A9M779"/>
<name>A0A2A9M779_BESBE</name>
<evidence type="ECO:0000259" key="2">
    <source>
        <dbReference type="PROSITE" id="PS50011"/>
    </source>
</evidence>
<dbReference type="AlphaFoldDB" id="A0A2A9M779"/>
<comment type="caution">
    <text evidence="3">The sequence shown here is derived from an EMBL/GenBank/DDBJ whole genome shotgun (WGS) entry which is preliminary data.</text>
</comment>
<feature type="compositionally biased region" description="Basic and acidic residues" evidence="1">
    <location>
        <begin position="64"/>
        <end position="73"/>
    </location>
</feature>
<dbReference type="InterPro" id="IPR000719">
    <property type="entry name" value="Prot_kinase_dom"/>
</dbReference>
<reference evidence="3 4" key="1">
    <citation type="submission" date="2017-09" db="EMBL/GenBank/DDBJ databases">
        <title>Genome sequencing of Besnoitia besnoiti strain Bb-Ger1.</title>
        <authorList>
            <person name="Schares G."/>
            <person name="Venepally P."/>
            <person name="Lorenzi H.A."/>
        </authorList>
    </citation>
    <scope>NUCLEOTIDE SEQUENCE [LARGE SCALE GENOMIC DNA]</scope>
    <source>
        <strain evidence="3 4">Bb-Ger1</strain>
    </source>
</reference>
<dbReference type="OrthoDB" id="329991at2759"/>
<sequence length="566" mass="63356">MRAIPWWTAALYAAFQPNGLLVHADSGKIENTVEPVASLDFSHSYVKRSSAAMPQPGETTVSFADKDVSREGRSSGPGETDDPEQETQPFSTKTDRDHPPSRPPEPHAFSPLGAVFHEPRVHLERIYEKLGGQVKARDPVQELMQRLAKDVFPLFRRLKFWGNPPTVFSEQSGGEAAPGREAVALVVQEMDGRTMPMYEDWRRQLVYQTIMRILQQRSPLLMNSISGNREVVFTIEGYVPVAGWGVCVRVAHPETNQKFVLIDFVSFGDSTWGHGLEEKLRETARPLRTLGLTDPRQAYLLDRLMLPLDLLEIPKASRYFFSNEFVIPNLFVLMPRPASTLEQLLSFLSAMRDLQTAFAARLSLTIQVIQVVAGLHNRGIIYGDLHPNSFLVSSNGAVFLGLFCRVRAARKNSRCMKHVPTGATGCDQEKAGVRDNKTDAWALGAVLYYIWCDIFPSGLLGGEQLSSDALRKNFLLEFTGCASSMPDAAKVLIGQMLDSRSSTRLTATEILREASFGHLQGLLSALSTSVATSRTERRSQRDRTNMRALRRRRRRLHPYNGHLFDS</sequence>
<dbReference type="InterPro" id="IPR027916">
    <property type="entry name" value="Kinase-like_dom_ROP"/>
</dbReference>
<dbReference type="Gene3D" id="1.10.510.10">
    <property type="entry name" value="Transferase(Phosphotransferase) domain 1"/>
    <property type="match status" value="1"/>
</dbReference>
<dbReference type="GO" id="GO:0004672">
    <property type="term" value="F:protein kinase activity"/>
    <property type="evidence" value="ECO:0007669"/>
    <property type="project" value="InterPro"/>
</dbReference>
<gene>
    <name evidence="3" type="ORF">BESB_082430</name>
</gene>
<dbReference type="SMART" id="SM00220">
    <property type="entry name" value="S_TKc"/>
    <property type="match status" value="1"/>
</dbReference>
<dbReference type="GO" id="GO:0005524">
    <property type="term" value="F:ATP binding"/>
    <property type="evidence" value="ECO:0007669"/>
    <property type="project" value="InterPro"/>
</dbReference>
<dbReference type="VEuPathDB" id="ToxoDB:BESB_082430"/>
<dbReference type="EMBL" id="NWUJ01000009">
    <property type="protein sequence ID" value="PFH33044.1"/>
    <property type="molecule type" value="Genomic_DNA"/>
</dbReference>
<dbReference type="RefSeq" id="XP_029217053.1">
    <property type="nucleotide sequence ID" value="XM_029366593.1"/>
</dbReference>
<dbReference type="GeneID" id="40313169"/>
<keyword evidence="3" id="KW-0808">Transferase</keyword>
<dbReference type="Proteomes" id="UP000224006">
    <property type="component" value="Chromosome VIII"/>
</dbReference>
<dbReference type="PROSITE" id="PS50011">
    <property type="entry name" value="PROTEIN_KINASE_DOM"/>
    <property type="match status" value="1"/>
</dbReference>
<feature type="domain" description="Protein kinase" evidence="2">
    <location>
        <begin position="233"/>
        <end position="516"/>
    </location>
</feature>
<keyword evidence="4" id="KW-1185">Reference proteome</keyword>
<protein>
    <submittedName>
        <fullName evidence="3">Rhoptry kinase family protein ROP23 (Incomplete catalytic triad)</fullName>
    </submittedName>
</protein>
<dbReference type="KEGG" id="bbes:BESB_082430"/>
<organism evidence="3 4">
    <name type="scientific">Besnoitia besnoiti</name>
    <name type="common">Apicomplexan protozoan</name>
    <dbReference type="NCBI Taxonomy" id="94643"/>
    <lineage>
        <taxon>Eukaryota</taxon>
        <taxon>Sar</taxon>
        <taxon>Alveolata</taxon>
        <taxon>Apicomplexa</taxon>
        <taxon>Conoidasida</taxon>
        <taxon>Coccidia</taxon>
        <taxon>Eucoccidiorida</taxon>
        <taxon>Eimeriorina</taxon>
        <taxon>Sarcocystidae</taxon>
        <taxon>Besnoitia</taxon>
    </lineage>
</organism>
<evidence type="ECO:0000256" key="1">
    <source>
        <dbReference type="SAM" id="MobiDB-lite"/>
    </source>
</evidence>
<feature type="region of interest" description="Disordered" evidence="1">
    <location>
        <begin position="49"/>
        <end position="114"/>
    </location>
</feature>
<evidence type="ECO:0000313" key="4">
    <source>
        <dbReference type="Proteomes" id="UP000224006"/>
    </source>
</evidence>
<proteinExistence type="predicted"/>
<dbReference type="Pfam" id="PF14531">
    <property type="entry name" value="Kinase-like"/>
    <property type="match status" value="1"/>
</dbReference>
<evidence type="ECO:0000313" key="3">
    <source>
        <dbReference type="EMBL" id="PFH33044.1"/>
    </source>
</evidence>
<dbReference type="Gene3D" id="3.30.200.20">
    <property type="entry name" value="Phosphorylase Kinase, domain 1"/>
    <property type="match status" value="1"/>
</dbReference>
<dbReference type="InterPro" id="IPR011009">
    <property type="entry name" value="Kinase-like_dom_sf"/>
</dbReference>